<gene>
    <name evidence="2" type="ORF">EZ437_00110</name>
</gene>
<accession>A0A4R0NQI0</accession>
<evidence type="ECO:0000313" key="2">
    <source>
        <dbReference type="EMBL" id="TCD02429.1"/>
    </source>
</evidence>
<proteinExistence type="predicted"/>
<keyword evidence="3" id="KW-1185">Reference proteome</keyword>
<sequence>MYQPQKSPLLFKIFSWYIAYIIKKDFYSYTFNRIPVKSDEAILLLANHFSWWDGFLMFQLNRLSFKKNFHVLVTNEDYEQNWYLKYAGAFAAVNKGKDVVETLLYAGQLLNDAGNLVLVFPQGKRYTSYADSIVFEKGVMQIVNASKKKFQIVFSATLVDYFGKRKPQVRTYLRNWEAEEYISLQLLKSEYNKHYEQALADQVEYI</sequence>
<dbReference type="Proteomes" id="UP000293347">
    <property type="component" value="Unassembled WGS sequence"/>
</dbReference>
<protein>
    <submittedName>
        <fullName evidence="2">Glycerol acyltransferase</fullName>
    </submittedName>
</protein>
<keyword evidence="2" id="KW-0808">Transferase</keyword>
<dbReference type="RefSeq" id="WP_131591967.1">
    <property type="nucleotide sequence ID" value="NZ_SJSL01000001.1"/>
</dbReference>
<comment type="caution">
    <text evidence="2">The sequence shown here is derived from an EMBL/GenBank/DDBJ whole genome shotgun (WGS) entry which is preliminary data.</text>
</comment>
<keyword evidence="2" id="KW-0012">Acyltransferase</keyword>
<evidence type="ECO:0000313" key="3">
    <source>
        <dbReference type="Proteomes" id="UP000293347"/>
    </source>
</evidence>
<dbReference type="SUPFAM" id="SSF69593">
    <property type="entry name" value="Glycerol-3-phosphate (1)-acyltransferase"/>
    <property type="match status" value="1"/>
</dbReference>
<dbReference type="InterPro" id="IPR002123">
    <property type="entry name" value="Plipid/glycerol_acylTrfase"/>
</dbReference>
<dbReference type="GO" id="GO:0016746">
    <property type="term" value="F:acyltransferase activity"/>
    <property type="evidence" value="ECO:0007669"/>
    <property type="project" value="UniProtKB-KW"/>
</dbReference>
<dbReference type="EMBL" id="SJSL01000001">
    <property type="protein sequence ID" value="TCD02429.1"/>
    <property type="molecule type" value="Genomic_DNA"/>
</dbReference>
<evidence type="ECO:0000259" key="1">
    <source>
        <dbReference type="SMART" id="SM00563"/>
    </source>
</evidence>
<feature type="domain" description="Phospholipid/glycerol acyltransferase" evidence="1">
    <location>
        <begin position="42"/>
        <end position="161"/>
    </location>
</feature>
<dbReference type="Pfam" id="PF01553">
    <property type="entry name" value="Acyltransferase"/>
    <property type="match status" value="1"/>
</dbReference>
<reference evidence="2 3" key="1">
    <citation type="submission" date="2019-02" db="EMBL/GenBank/DDBJ databases">
        <title>Pedobacter sp. RP-1-14 sp. nov., isolated from Arctic soil.</title>
        <authorList>
            <person name="Dahal R.H."/>
        </authorList>
    </citation>
    <scope>NUCLEOTIDE SEQUENCE [LARGE SCALE GENOMIC DNA]</scope>
    <source>
        <strain evidence="2 3">RP-1-14</strain>
    </source>
</reference>
<dbReference type="AlphaFoldDB" id="A0A4R0NQI0"/>
<name>A0A4R0NQI0_9SPHI</name>
<dbReference type="OrthoDB" id="152799at2"/>
<dbReference type="SMART" id="SM00563">
    <property type="entry name" value="PlsC"/>
    <property type="match status" value="1"/>
</dbReference>
<organism evidence="2 3">
    <name type="scientific">Pedobacter psychroterrae</name>
    <dbReference type="NCBI Taxonomy" id="2530453"/>
    <lineage>
        <taxon>Bacteria</taxon>
        <taxon>Pseudomonadati</taxon>
        <taxon>Bacteroidota</taxon>
        <taxon>Sphingobacteriia</taxon>
        <taxon>Sphingobacteriales</taxon>
        <taxon>Sphingobacteriaceae</taxon>
        <taxon>Pedobacter</taxon>
    </lineage>
</organism>